<dbReference type="PANTHER" id="PTHR45947:SF3">
    <property type="entry name" value="SULFOQUINOVOSYL TRANSFERASE SQD2"/>
    <property type="match status" value="1"/>
</dbReference>
<protein>
    <submittedName>
        <fullName evidence="3">Glycosyltransferase family 1 protein</fullName>
    </submittedName>
</protein>
<dbReference type="SUPFAM" id="SSF53756">
    <property type="entry name" value="UDP-Glycosyltransferase/glycogen phosphorylase"/>
    <property type="match status" value="1"/>
</dbReference>
<dbReference type="InterPro" id="IPR001296">
    <property type="entry name" value="Glyco_trans_1"/>
</dbReference>
<feature type="domain" description="Glycosyl transferase family 1" evidence="1">
    <location>
        <begin position="195"/>
        <end position="357"/>
    </location>
</feature>
<evidence type="ECO:0000259" key="2">
    <source>
        <dbReference type="Pfam" id="PF13439"/>
    </source>
</evidence>
<dbReference type="RefSeq" id="WP_283172448.1">
    <property type="nucleotide sequence ID" value="NZ_JAPNOA010000016.1"/>
</dbReference>
<dbReference type="Proteomes" id="UP001150830">
    <property type="component" value="Unassembled WGS sequence"/>
</dbReference>
<keyword evidence="4" id="KW-1185">Reference proteome</keyword>
<sequence length="393" mass="44031">MTETLQRVTLVTETFAPEINGVAHTLSQLVNGLRQRGVAIQIIRPRQDASDQDNQNEGVETVTLPGLPIPGYKSLHFGVPFSGRIRQALQRFAPQAIYVATEGPMGWAAIQAARQAGIRIISGFHTNFHQYLSHYSLAALQTVAFRYLRYFHNQTASTLVPTQQQRDELADQGFHNVGVLSRGVDSERFHPRHRREDLRRQWGVDENDLVLLCVGRIAAEKNLDLALEAHRRLLELDSRIKLVLVGDGPELPHIRQHHPEVICCGMKRGQELAEHYASGDIFLFTSKTDTFGNVLTEAMASGLAVVSFDCAGAHEHIVHGETGMLAPLAEDATWLQRLDTLIDSPHLLARIRQQAREYAEGLSWNRIVEDFMQRLQGAQEQELSNGQYQTSAD</sequence>
<accession>A0A9X3EBN1</accession>
<comment type="caution">
    <text evidence="3">The sequence shown here is derived from an EMBL/GenBank/DDBJ whole genome shotgun (WGS) entry which is preliminary data.</text>
</comment>
<dbReference type="Pfam" id="PF13439">
    <property type="entry name" value="Glyco_transf_4"/>
    <property type="match status" value="1"/>
</dbReference>
<evidence type="ECO:0000313" key="4">
    <source>
        <dbReference type="Proteomes" id="UP001150830"/>
    </source>
</evidence>
<evidence type="ECO:0000259" key="1">
    <source>
        <dbReference type="Pfam" id="PF00534"/>
    </source>
</evidence>
<proteinExistence type="predicted"/>
<dbReference type="PANTHER" id="PTHR45947">
    <property type="entry name" value="SULFOQUINOVOSYL TRANSFERASE SQD2"/>
    <property type="match status" value="1"/>
</dbReference>
<evidence type="ECO:0000313" key="3">
    <source>
        <dbReference type="EMBL" id="MCY0964230.1"/>
    </source>
</evidence>
<dbReference type="CDD" id="cd03814">
    <property type="entry name" value="GT4-like"/>
    <property type="match status" value="1"/>
</dbReference>
<reference evidence="3" key="1">
    <citation type="submission" date="2022-11" db="EMBL/GenBank/DDBJ databases">
        <title>Parathalassolutuus dongxingensis gen. nov., sp. nov., a novel member of family Oceanospirillaceae isolated from a coastal shrimp pond in Guangxi, China.</title>
        <authorList>
            <person name="Chen H."/>
        </authorList>
    </citation>
    <scope>NUCLEOTIDE SEQUENCE</scope>
    <source>
        <strain evidence="3">G-43</strain>
    </source>
</reference>
<dbReference type="Gene3D" id="3.40.50.2000">
    <property type="entry name" value="Glycogen Phosphorylase B"/>
    <property type="match status" value="2"/>
</dbReference>
<dbReference type="AlphaFoldDB" id="A0A9X3EBN1"/>
<dbReference type="EMBL" id="JAPNOA010000016">
    <property type="protein sequence ID" value="MCY0964230.1"/>
    <property type="molecule type" value="Genomic_DNA"/>
</dbReference>
<name>A0A9X3EBN1_9GAMM</name>
<dbReference type="InterPro" id="IPR050194">
    <property type="entry name" value="Glycosyltransferase_grp1"/>
</dbReference>
<dbReference type="InterPro" id="IPR028098">
    <property type="entry name" value="Glyco_trans_4-like_N"/>
</dbReference>
<dbReference type="GO" id="GO:0016757">
    <property type="term" value="F:glycosyltransferase activity"/>
    <property type="evidence" value="ECO:0007669"/>
    <property type="project" value="InterPro"/>
</dbReference>
<dbReference type="Pfam" id="PF00534">
    <property type="entry name" value="Glycos_transf_1"/>
    <property type="match status" value="1"/>
</dbReference>
<organism evidence="3 4">
    <name type="scientific">Parathalassolituus penaei</name>
    <dbReference type="NCBI Taxonomy" id="2997323"/>
    <lineage>
        <taxon>Bacteria</taxon>
        <taxon>Pseudomonadati</taxon>
        <taxon>Pseudomonadota</taxon>
        <taxon>Gammaproteobacteria</taxon>
        <taxon>Oceanospirillales</taxon>
        <taxon>Oceanospirillaceae</taxon>
        <taxon>Parathalassolituus</taxon>
    </lineage>
</organism>
<gene>
    <name evidence="3" type="ORF">OUO13_03455</name>
</gene>
<feature type="domain" description="Glycosyltransferase subfamily 4-like N-terminal" evidence="2">
    <location>
        <begin position="19"/>
        <end position="188"/>
    </location>
</feature>